<feature type="transmembrane region" description="Helical" evidence="1">
    <location>
        <begin position="27"/>
        <end position="46"/>
    </location>
</feature>
<evidence type="ECO:0000256" key="1">
    <source>
        <dbReference type="SAM" id="Phobius"/>
    </source>
</evidence>
<dbReference type="EMBL" id="FOSB01000001">
    <property type="protein sequence ID" value="SFJ29915.1"/>
    <property type="molecule type" value="Genomic_DNA"/>
</dbReference>
<sequence length="179" mass="20276">MHCPSTYKAKEHVIESSLLLKLKGRCILIRSLLPIVSLCCILLLTACIGEDYDFSPPTMTVSYSHLMNIETYELKKASVDWEGADQDYIETVDDFQSLAMDQEEVDVNADSEGSFILGHGDFELKDLQLSLWQNSEEIELYVNQSNEFQFPDNKGNYTLEVNLFTDSGNVQYVGNVNLN</sequence>
<evidence type="ECO:0000313" key="3">
    <source>
        <dbReference type="Proteomes" id="UP000183557"/>
    </source>
</evidence>
<accession>A0A1I3Q8D0</accession>
<keyword evidence="1" id="KW-0472">Membrane</keyword>
<gene>
    <name evidence="2" type="ORF">SAMN04487936_101585</name>
</gene>
<keyword evidence="1" id="KW-1133">Transmembrane helix</keyword>
<protein>
    <submittedName>
        <fullName evidence="2">Uncharacterized protein</fullName>
    </submittedName>
</protein>
<proteinExistence type="predicted"/>
<name>A0A1I3Q8D0_HALDA</name>
<organism evidence="2 3">
    <name type="scientific">Halobacillus dabanensis</name>
    <dbReference type="NCBI Taxonomy" id="240302"/>
    <lineage>
        <taxon>Bacteria</taxon>
        <taxon>Bacillati</taxon>
        <taxon>Bacillota</taxon>
        <taxon>Bacilli</taxon>
        <taxon>Bacillales</taxon>
        <taxon>Bacillaceae</taxon>
        <taxon>Halobacillus</taxon>
    </lineage>
</organism>
<reference evidence="3" key="1">
    <citation type="submission" date="2016-10" db="EMBL/GenBank/DDBJ databases">
        <authorList>
            <person name="Varghese N."/>
            <person name="Submissions S."/>
        </authorList>
    </citation>
    <scope>NUCLEOTIDE SEQUENCE [LARGE SCALE GENOMIC DNA]</scope>
    <source>
        <strain evidence="3">CGMCC 1.3704</strain>
    </source>
</reference>
<keyword evidence="3" id="KW-1185">Reference proteome</keyword>
<evidence type="ECO:0000313" key="2">
    <source>
        <dbReference type="EMBL" id="SFJ29915.1"/>
    </source>
</evidence>
<dbReference type="Proteomes" id="UP000183557">
    <property type="component" value="Unassembled WGS sequence"/>
</dbReference>
<keyword evidence="1" id="KW-0812">Transmembrane</keyword>
<dbReference type="AlphaFoldDB" id="A0A1I3Q8D0"/>